<reference evidence="2" key="1">
    <citation type="submission" date="2021-05" db="EMBL/GenBank/DDBJ databases">
        <title>Molecular characterization for Shewanella algae harboring chromosomal blaOXA-55-like strains isolated from clinical and environment sample.</title>
        <authorList>
            <person name="Ohama Y."/>
            <person name="Aoki K."/>
            <person name="Harada S."/>
            <person name="Moriya K."/>
            <person name="Ishii Y."/>
            <person name="Tateda K."/>
        </authorList>
    </citation>
    <scope>NUCLEOTIDE SEQUENCE</scope>
    <source>
        <strain evidence="2">JCM 11563</strain>
    </source>
</reference>
<feature type="transmembrane region" description="Helical" evidence="1">
    <location>
        <begin position="293"/>
        <end position="311"/>
    </location>
</feature>
<keyword evidence="1" id="KW-1133">Transmembrane helix</keyword>
<feature type="transmembrane region" description="Helical" evidence="1">
    <location>
        <begin position="104"/>
        <end position="133"/>
    </location>
</feature>
<accession>A0ABQ4PN95</accession>
<gene>
    <name evidence="2" type="ORF">TUM4438_34520</name>
</gene>
<feature type="transmembrane region" description="Helical" evidence="1">
    <location>
        <begin position="145"/>
        <end position="166"/>
    </location>
</feature>
<feature type="transmembrane region" description="Helical" evidence="1">
    <location>
        <begin position="21"/>
        <end position="44"/>
    </location>
</feature>
<name>A0ABQ4PN95_9GAMM</name>
<sequence>MWLSQVALSELQRALKIAFGVALFFVLLGHWQFIGNLVGIPFFIETRDWMHGVPSAIRSVVPRRLTSIAEEPNFLSPLLIEYIILASLVIAGKKTKLIAYGLGIFVIIFSFSGGVYINALLLVTCFGFLSLYRSLVSGRLKGQDLVFLFLVLLGLSILLSIGDILLDFLYYKFQGEAAGQSARSQFLSSLAMLISQSKAMELTFGHGMATMSVLTDFGLAKEEFLFRITNNFYLDMIWEGGFLGLTCVLLFFGYLLFIGFRHYLDNKYFEAGLLLTIHMMITCLYRSEYLSSHFLWVVTLIFICYKLGSMADSNNRVQRSNLDTPISNLKVHS</sequence>
<evidence type="ECO:0000313" key="2">
    <source>
        <dbReference type="EMBL" id="GIU49902.1"/>
    </source>
</evidence>
<dbReference type="EMBL" id="BPEY01000076">
    <property type="protein sequence ID" value="GIU49902.1"/>
    <property type="molecule type" value="Genomic_DNA"/>
</dbReference>
<proteinExistence type="predicted"/>
<protein>
    <submittedName>
        <fullName evidence="2">Uncharacterized protein</fullName>
    </submittedName>
</protein>
<keyword evidence="3" id="KW-1185">Reference proteome</keyword>
<feature type="transmembrane region" description="Helical" evidence="1">
    <location>
        <begin position="240"/>
        <end position="257"/>
    </location>
</feature>
<organism evidence="2 3">
    <name type="scientific">Shewanella sairae</name>
    <dbReference type="NCBI Taxonomy" id="190310"/>
    <lineage>
        <taxon>Bacteria</taxon>
        <taxon>Pseudomonadati</taxon>
        <taxon>Pseudomonadota</taxon>
        <taxon>Gammaproteobacteria</taxon>
        <taxon>Alteromonadales</taxon>
        <taxon>Shewanellaceae</taxon>
        <taxon>Shewanella</taxon>
    </lineage>
</organism>
<evidence type="ECO:0000313" key="3">
    <source>
        <dbReference type="Proteomes" id="UP000887104"/>
    </source>
</evidence>
<dbReference type="Proteomes" id="UP000887104">
    <property type="component" value="Unassembled WGS sequence"/>
</dbReference>
<keyword evidence="1" id="KW-0812">Transmembrane</keyword>
<keyword evidence="1" id="KW-0472">Membrane</keyword>
<evidence type="ECO:0000256" key="1">
    <source>
        <dbReference type="SAM" id="Phobius"/>
    </source>
</evidence>
<comment type="caution">
    <text evidence="2">The sequence shown here is derived from an EMBL/GenBank/DDBJ whole genome shotgun (WGS) entry which is preliminary data.</text>
</comment>